<keyword evidence="2" id="KW-1185">Reference proteome</keyword>
<dbReference type="EMBL" id="KV417544">
    <property type="protein sequence ID" value="KZP21869.1"/>
    <property type="molecule type" value="Genomic_DNA"/>
</dbReference>
<name>A0A166KG45_9AGAM</name>
<organism evidence="1 2">
    <name type="scientific">Athelia psychrophila</name>
    <dbReference type="NCBI Taxonomy" id="1759441"/>
    <lineage>
        <taxon>Eukaryota</taxon>
        <taxon>Fungi</taxon>
        <taxon>Dikarya</taxon>
        <taxon>Basidiomycota</taxon>
        <taxon>Agaricomycotina</taxon>
        <taxon>Agaricomycetes</taxon>
        <taxon>Agaricomycetidae</taxon>
        <taxon>Atheliales</taxon>
        <taxon>Atheliaceae</taxon>
        <taxon>Athelia</taxon>
    </lineage>
</organism>
<gene>
    <name evidence="1" type="ORF">FIBSPDRAFT_953395</name>
</gene>
<proteinExistence type="predicted"/>
<protein>
    <submittedName>
        <fullName evidence="1">Uncharacterized protein</fullName>
    </submittedName>
</protein>
<accession>A0A166KG45</accession>
<sequence>MPPNILANASAATSRGDRIMDRVWVPADNGPVVPHRRRHRRLAIMREESGPTSSWFNFYKLNSLVRPGLNAKDFFDLFTQCRCGLIMTRPAFTRHHCRFTVIDLTKEEDGEDIPMIDLTLGEQAT</sequence>
<dbReference type="Proteomes" id="UP000076532">
    <property type="component" value="Unassembled WGS sequence"/>
</dbReference>
<reference evidence="1 2" key="1">
    <citation type="journal article" date="2016" name="Mol. Biol. Evol.">
        <title>Comparative Genomics of Early-Diverging Mushroom-Forming Fungi Provides Insights into the Origins of Lignocellulose Decay Capabilities.</title>
        <authorList>
            <person name="Nagy L.G."/>
            <person name="Riley R."/>
            <person name="Tritt A."/>
            <person name="Adam C."/>
            <person name="Daum C."/>
            <person name="Floudas D."/>
            <person name="Sun H."/>
            <person name="Yadav J.S."/>
            <person name="Pangilinan J."/>
            <person name="Larsson K.H."/>
            <person name="Matsuura K."/>
            <person name="Barry K."/>
            <person name="Labutti K."/>
            <person name="Kuo R."/>
            <person name="Ohm R.A."/>
            <person name="Bhattacharya S.S."/>
            <person name="Shirouzu T."/>
            <person name="Yoshinaga Y."/>
            <person name="Martin F.M."/>
            <person name="Grigoriev I.V."/>
            <person name="Hibbett D.S."/>
        </authorList>
    </citation>
    <scope>NUCLEOTIDE SEQUENCE [LARGE SCALE GENOMIC DNA]</scope>
    <source>
        <strain evidence="1 2">CBS 109695</strain>
    </source>
</reference>
<dbReference type="AlphaFoldDB" id="A0A166KG45"/>
<evidence type="ECO:0000313" key="1">
    <source>
        <dbReference type="EMBL" id="KZP21869.1"/>
    </source>
</evidence>
<dbReference type="OrthoDB" id="3048394at2759"/>
<evidence type="ECO:0000313" key="2">
    <source>
        <dbReference type="Proteomes" id="UP000076532"/>
    </source>
</evidence>